<dbReference type="EMBL" id="LAZR01053786">
    <property type="protein sequence ID" value="KKK79981.1"/>
    <property type="molecule type" value="Genomic_DNA"/>
</dbReference>
<reference evidence="1" key="1">
    <citation type="journal article" date="2015" name="Nature">
        <title>Complex archaea that bridge the gap between prokaryotes and eukaryotes.</title>
        <authorList>
            <person name="Spang A."/>
            <person name="Saw J.H."/>
            <person name="Jorgensen S.L."/>
            <person name="Zaremba-Niedzwiedzka K."/>
            <person name="Martijn J."/>
            <person name="Lind A.E."/>
            <person name="van Eijk R."/>
            <person name="Schleper C."/>
            <person name="Guy L."/>
            <person name="Ettema T.J."/>
        </authorList>
    </citation>
    <scope>NUCLEOTIDE SEQUENCE</scope>
</reference>
<gene>
    <name evidence="1" type="ORF">LCGC14_2828050</name>
</gene>
<protein>
    <submittedName>
        <fullName evidence="1">Uncharacterized protein</fullName>
    </submittedName>
</protein>
<dbReference type="AlphaFoldDB" id="A0A0F9B622"/>
<feature type="non-terminal residue" evidence="1">
    <location>
        <position position="1"/>
    </location>
</feature>
<name>A0A0F9B622_9ZZZZ</name>
<sequence length="233" mass="26861">NLDVENFLGDFKSRSETLILEEGKEKNELIESARKRGIIISKNDRDLGVIKTIYCFTSIANSNGARLPKDEFIKIFPQIVGRPMDYGHDRELILGFYIDYKFILKDEKAIAYAIFFKGNYPKLWKKVLKFQKAKKLSSSFEIWSPKEKMEKLSDGTYKLHDLAIAGGALIFEEFGEEPAFKDAKVLSIAKKINLNECISEECLVYASKYKGEDLIVADKNYFEENIKENIKRK</sequence>
<accession>A0A0F9B622</accession>
<proteinExistence type="predicted"/>
<organism evidence="1">
    <name type="scientific">marine sediment metagenome</name>
    <dbReference type="NCBI Taxonomy" id="412755"/>
    <lineage>
        <taxon>unclassified sequences</taxon>
        <taxon>metagenomes</taxon>
        <taxon>ecological metagenomes</taxon>
    </lineage>
</organism>
<comment type="caution">
    <text evidence="1">The sequence shown here is derived from an EMBL/GenBank/DDBJ whole genome shotgun (WGS) entry which is preliminary data.</text>
</comment>
<evidence type="ECO:0000313" key="1">
    <source>
        <dbReference type="EMBL" id="KKK79981.1"/>
    </source>
</evidence>